<dbReference type="HOGENOM" id="CLU_023810_3_2_11"/>
<dbReference type="OrthoDB" id="5193947at2"/>
<dbReference type="PIRSF" id="PIRSF500136">
    <property type="entry name" value="UDP_ManNAc_DH"/>
    <property type="match status" value="1"/>
</dbReference>
<dbReference type="STRING" id="1205910.B005_1437"/>
<dbReference type="SUPFAM" id="SSF48179">
    <property type="entry name" value="6-phosphogluconate dehydrogenase C-terminal domain-like"/>
    <property type="match status" value="1"/>
</dbReference>
<dbReference type="AlphaFoldDB" id="J7LIB3"/>
<evidence type="ECO:0000256" key="4">
    <source>
        <dbReference type="PIRNR" id="PIRNR000124"/>
    </source>
</evidence>
<dbReference type="InterPro" id="IPR028359">
    <property type="entry name" value="UDP_ManNAc/GlcNAc_DH"/>
</dbReference>
<dbReference type="SMART" id="SM00984">
    <property type="entry name" value="UDPG_MGDP_dh_C"/>
    <property type="match status" value="1"/>
</dbReference>
<dbReference type="PIRSF" id="PIRSF000124">
    <property type="entry name" value="UDPglc_GDPman_dh"/>
    <property type="match status" value="1"/>
</dbReference>
<gene>
    <name evidence="6" type="ordered locus">B005_1437</name>
</gene>
<sequence length="450" mass="48217">MRFLPVGRGPVVSVIGMGYVGSCLAATLVESGLEVTGVDKDEKTVSGLREGVSRFRDPGLPEMIAQGVDTGRLRFTTDYGAVSDSDVVLISVGTPTRDHGRLVDDQLRGCCEELARHLRPGQLVILKSTIPPGTTRRLVIPLLESGGLTCGEDFGLAFCPERLSQGAALDELRSLPVIVGGWCRESSSAAEEFWRRGLGAHVVSCSSPESAELAKLANNWWVDHNIALANELAQVCASFDVDVIEVIEATNSIPKGNGRVNILLPGVGVGGSCLTKDPWMLWRAARENGVDLEMISAARKVNDSMPELTARLILDELARAGRAPEEARVAVLGLAFKNDTGDLRETPVAPAVAYLRAAGVDVRLYDPLTEPTEVERIFGSTPCASLDAAVEGADCLALLAWHGEFRRIDFTLLRDKVAPNCAVVDGRAHLPVPAVESLREAGYSYRGIGR</sequence>
<dbReference type="KEGG" id="nal:B005_1437"/>
<dbReference type="Pfam" id="PF00984">
    <property type="entry name" value="UDPG_MGDP_dh"/>
    <property type="match status" value="1"/>
</dbReference>
<comment type="similarity">
    <text evidence="1 4">Belongs to the UDP-glucose/GDP-mannose dehydrogenase family.</text>
</comment>
<organism evidence="6 7">
    <name type="scientific">Nocardiopsis alba (strain ATCC BAA-2165 / BE74)</name>
    <dbReference type="NCBI Taxonomy" id="1205910"/>
    <lineage>
        <taxon>Bacteria</taxon>
        <taxon>Bacillati</taxon>
        <taxon>Actinomycetota</taxon>
        <taxon>Actinomycetes</taxon>
        <taxon>Streptosporangiales</taxon>
        <taxon>Nocardiopsidaceae</taxon>
        <taxon>Nocardiopsis</taxon>
    </lineage>
</organism>
<evidence type="ECO:0000313" key="7">
    <source>
        <dbReference type="Proteomes" id="UP000003779"/>
    </source>
</evidence>
<dbReference type="InterPro" id="IPR017476">
    <property type="entry name" value="UDP-Glc/GDP-Man"/>
</dbReference>
<dbReference type="InterPro" id="IPR014026">
    <property type="entry name" value="UDP-Glc/GDP-Man_DH_dimer"/>
</dbReference>
<dbReference type="SUPFAM" id="SSF52413">
    <property type="entry name" value="UDP-glucose/GDP-mannose dehydrogenase C-terminal domain"/>
    <property type="match status" value="1"/>
</dbReference>
<reference evidence="7" key="2">
    <citation type="submission" date="2012-08" db="EMBL/GenBank/DDBJ databases">
        <title>Whole-genome sequence of Nocardiopsis alba strain ATCC BAA-2165 associated with honeybees.</title>
        <authorList>
            <person name="Qiao J."/>
            <person name="Chen L."/>
            <person name="Li Y."/>
            <person name="Wang J."/>
            <person name="Zhang W."/>
            <person name="Chen S."/>
        </authorList>
    </citation>
    <scope>NUCLEOTIDE SEQUENCE [LARGE SCALE GENOMIC DNA]</scope>
    <source>
        <strain evidence="7">ATCC BAA-2165 / BE74</strain>
    </source>
</reference>
<proteinExistence type="inferred from homology"/>
<dbReference type="GO" id="GO:0000271">
    <property type="term" value="P:polysaccharide biosynthetic process"/>
    <property type="evidence" value="ECO:0007669"/>
    <property type="project" value="InterPro"/>
</dbReference>
<reference evidence="6 7" key="1">
    <citation type="journal article" date="2012" name="J. Bacteriol.">
        <title>Whole-Genome Sequence of Nocardiopsis alba Strain ATCC BAA-2165, Associated with Honeybees.</title>
        <authorList>
            <person name="Qiao J."/>
            <person name="Chen L."/>
            <person name="Li Y."/>
            <person name="Wang J."/>
            <person name="Zhang W."/>
            <person name="Chen S."/>
        </authorList>
    </citation>
    <scope>NUCLEOTIDE SEQUENCE [LARGE SCALE GENOMIC DNA]</scope>
    <source>
        <strain evidence="7">ATCC BAA-2165 / BE74</strain>
    </source>
</reference>
<dbReference type="PATRIC" id="fig|1205910.3.peg.1359"/>
<dbReference type="InterPro" id="IPR008927">
    <property type="entry name" value="6-PGluconate_DH-like_C_sf"/>
</dbReference>
<evidence type="ECO:0000256" key="1">
    <source>
        <dbReference type="ARBA" id="ARBA00006601"/>
    </source>
</evidence>
<dbReference type="InterPro" id="IPR036291">
    <property type="entry name" value="NAD(P)-bd_dom_sf"/>
</dbReference>
<dbReference type="Gene3D" id="3.40.50.720">
    <property type="entry name" value="NAD(P)-binding Rossmann-like Domain"/>
    <property type="match status" value="2"/>
</dbReference>
<dbReference type="GO" id="GO:0016628">
    <property type="term" value="F:oxidoreductase activity, acting on the CH-CH group of donors, NAD or NADP as acceptor"/>
    <property type="evidence" value="ECO:0007669"/>
    <property type="project" value="InterPro"/>
</dbReference>
<dbReference type="GO" id="GO:0016616">
    <property type="term" value="F:oxidoreductase activity, acting on the CH-OH group of donors, NAD or NADP as acceptor"/>
    <property type="evidence" value="ECO:0007669"/>
    <property type="project" value="InterPro"/>
</dbReference>
<name>J7LIB3_NOCAA</name>
<evidence type="ECO:0000256" key="3">
    <source>
        <dbReference type="ARBA" id="ARBA00023027"/>
    </source>
</evidence>
<dbReference type="Pfam" id="PF03721">
    <property type="entry name" value="UDPG_MGDP_dh_N"/>
    <property type="match status" value="1"/>
</dbReference>
<evidence type="ECO:0000256" key="2">
    <source>
        <dbReference type="ARBA" id="ARBA00023002"/>
    </source>
</evidence>
<dbReference type="GO" id="GO:0051287">
    <property type="term" value="F:NAD binding"/>
    <property type="evidence" value="ECO:0007669"/>
    <property type="project" value="InterPro"/>
</dbReference>
<feature type="domain" description="UDP-glucose/GDP-mannose dehydrogenase C-terminal" evidence="5">
    <location>
        <begin position="330"/>
        <end position="432"/>
    </location>
</feature>
<evidence type="ECO:0000259" key="5">
    <source>
        <dbReference type="SMART" id="SM00984"/>
    </source>
</evidence>
<keyword evidence="3" id="KW-0520">NAD</keyword>
<dbReference type="PANTHER" id="PTHR43491:SF2">
    <property type="entry name" value="UDP-N-ACETYL-D-MANNOSAMINE DEHYDROGENASE"/>
    <property type="match status" value="1"/>
</dbReference>
<dbReference type="InterPro" id="IPR001732">
    <property type="entry name" value="UDP-Glc/GDP-Man_DH_N"/>
</dbReference>
<dbReference type="Pfam" id="PF03720">
    <property type="entry name" value="UDPG_MGDP_dh_C"/>
    <property type="match status" value="1"/>
</dbReference>
<dbReference type="InterPro" id="IPR036220">
    <property type="entry name" value="UDP-Glc/GDP-Man_DH_C_sf"/>
</dbReference>
<protein>
    <submittedName>
        <fullName evidence="6">Nucleotide sugar dehydrogenase family protein</fullName>
    </submittedName>
</protein>
<dbReference type="NCBIfam" id="TIGR03026">
    <property type="entry name" value="NDP-sugDHase"/>
    <property type="match status" value="1"/>
</dbReference>
<evidence type="ECO:0000313" key="6">
    <source>
        <dbReference type="EMBL" id="AFR10664.1"/>
    </source>
</evidence>
<dbReference type="EMBL" id="CP003788">
    <property type="protein sequence ID" value="AFR10664.1"/>
    <property type="molecule type" value="Genomic_DNA"/>
</dbReference>
<dbReference type="SUPFAM" id="SSF51735">
    <property type="entry name" value="NAD(P)-binding Rossmann-fold domains"/>
    <property type="match status" value="1"/>
</dbReference>
<keyword evidence="2" id="KW-0560">Oxidoreductase</keyword>
<dbReference type="PANTHER" id="PTHR43491">
    <property type="entry name" value="UDP-N-ACETYL-D-MANNOSAMINE DEHYDROGENASE"/>
    <property type="match status" value="1"/>
</dbReference>
<dbReference type="InterPro" id="IPR014027">
    <property type="entry name" value="UDP-Glc/GDP-Man_DH_C"/>
</dbReference>
<accession>J7LIB3</accession>
<dbReference type="eggNOG" id="COG0677">
    <property type="taxonomic scope" value="Bacteria"/>
</dbReference>
<dbReference type="Proteomes" id="UP000003779">
    <property type="component" value="Chromosome"/>
</dbReference>